<evidence type="ECO:0000256" key="7">
    <source>
        <dbReference type="SAM" id="Phobius"/>
    </source>
</evidence>
<evidence type="ECO:0000256" key="1">
    <source>
        <dbReference type="ARBA" id="ARBA00004651"/>
    </source>
</evidence>
<dbReference type="RefSeq" id="WP_145371255.1">
    <property type="nucleotide sequence ID" value="NZ_CP036275.1"/>
</dbReference>
<dbReference type="Gene3D" id="1.20.81.30">
    <property type="entry name" value="Type II secretion system (T2SS), domain F"/>
    <property type="match status" value="2"/>
</dbReference>
<dbReference type="InterPro" id="IPR042094">
    <property type="entry name" value="T2SS_GspF_sf"/>
</dbReference>
<name>A0A517ZCC4_9PLAN</name>
<evidence type="ECO:0000256" key="3">
    <source>
        <dbReference type="ARBA" id="ARBA00022475"/>
    </source>
</evidence>
<sequence length="405" mass="43164">MNYQYTAKALNGTTSSGFLDAGSALEARRQLQEKGLFTLSLRPAAAAAMQASQAPRRMGSKRVSPSDLLMLTCQLRVMVLSGIDIAEALNNVAESSQHPVLSKVLKDAYEDVASGKTMSIALGRQSHVFGEAYVASIAAAEASGTMPMALGRLAELQRNAIRLRGSLVSALAYPAVLAGVAVLVVTALIVFVLPQFGTIFSDLGSTPPMMTQVLLDTSAGVRKFGIWGAAAGVLAAALVWHYWLRGRAAQLRDHLILNGALSQRAARPLMLGATFRLLATVLQSGVPLLEALQLVRRSTRNSLYQKLFSQLAAEVERGNGIADTLRHTEFIPSGAAQMVRTAEESGDLAGILETVGFFYEEEGERQLKNLVKMIEPAIIVFMGVVVAVVVASVMLPLLDVSTVVS</sequence>
<dbReference type="GO" id="GO:0005886">
    <property type="term" value="C:plasma membrane"/>
    <property type="evidence" value="ECO:0007669"/>
    <property type="project" value="UniProtKB-SubCell"/>
</dbReference>
<comment type="subcellular location">
    <subcellularLocation>
        <location evidence="1">Cell membrane</location>
        <topology evidence="1">Multi-pass membrane protein</topology>
    </subcellularLocation>
</comment>
<dbReference type="Proteomes" id="UP000320496">
    <property type="component" value="Chromosome"/>
</dbReference>
<proteinExistence type="inferred from homology"/>
<evidence type="ECO:0000256" key="5">
    <source>
        <dbReference type="ARBA" id="ARBA00022989"/>
    </source>
</evidence>
<evidence type="ECO:0000256" key="4">
    <source>
        <dbReference type="ARBA" id="ARBA00022692"/>
    </source>
</evidence>
<dbReference type="AlphaFoldDB" id="A0A517ZCC4"/>
<dbReference type="KEGG" id="mri:Mal4_44930"/>
<protein>
    <submittedName>
        <fullName evidence="9">Type II secretion system protein F</fullName>
    </submittedName>
</protein>
<evidence type="ECO:0000256" key="6">
    <source>
        <dbReference type="ARBA" id="ARBA00023136"/>
    </source>
</evidence>
<organism evidence="9 10">
    <name type="scientific">Maioricimonas rarisocia</name>
    <dbReference type="NCBI Taxonomy" id="2528026"/>
    <lineage>
        <taxon>Bacteria</taxon>
        <taxon>Pseudomonadati</taxon>
        <taxon>Planctomycetota</taxon>
        <taxon>Planctomycetia</taxon>
        <taxon>Planctomycetales</taxon>
        <taxon>Planctomycetaceae</taxon>
        <taxon>Maioricimonas</taxon>
    </lineage>
</organism>
<dbReference type="InterPro" id="IPR018076">
    <property type="entry name" value="T2SS_GspF_dom"/>
</dbReference>
<dbReference type="Pfam" id="PF00482">
    <property type="entry name" value="T2SSF"/>
    <property type="match status" value="2"/>
</dbReference>
<gene>
    <name evidence="9" type="primary">gspF</name>
    <name evidence="9" type="ORF">Mal4_44930</name>
</gene>
<reference evidence="9 10" key="1">
    <citation type="submission" date="2019-02" db="EMBL/GenBank/DDBJ databases">
        <title>Deep-cultivation of Planctomycetes and their phenomic and genomic characterization uncovers novel biology.</title>
        <authorList>
            <person name="Wiegand S."/>
            <person name="Jogler M."/>
            <person name="Boedeker C."/>
            <person name="Pinto D."/>
            <person name="Vollmers J."/>
            <person name="Rivas-Marin E."/>
            <person name="Kohn T."/>
            <person name="Peeters S.H."/>
            <person name="Heuer A."/>
            <person name="Rast P."/>
            <person name="Oberbeckmann S."/>
            <person name="Bunk B."/>
            <person name="Jeske O."/>
            <person name="Meyerdierks A."/>
            <person name="Storesund J.E."/>
            <person name="Kallscheuer N."/>
            <person name="Luecker S."/>
            <person name="Lage O.M."/>
            <person name="Pohl T."/>
            <person name="Merkel B.J."/>
            <person name="Hornburger P."/>
            <person name="Mueller R.-W."/>
            <person name="Bruemmer F."/>
            <person name="Labrenz M."/>
            <person name="Spormann A.M."/>
            <person name="Op den Camp H."/>
            <person name="Overmann J."/>
            <person name="Amann R."/>
            <person name="Jetten M.S.M."/>
            <person name="Mascher T."/>
            <person name="Medema M.H."/>
            <person name="Devos D.P."/>
            <person name="Kaster A.-K."/>
            <person name="Ovreas L."/>
            <person name="Rohde M."/>
            <person name="Galperin M.Y."/>
            <person name="Jogler C."/>
        </authorList>
    </citation>
    <scope>NUCLEOTIDE SEQUENCE [LARGE SCALE GENOMIC DNA]</scope>
    <source>
        <strain evidence="9 10">Mal4</strain>
    </source>
</reference>
<dbReference type="PANTHER" id="PTHR30012:SF0">
    <property type="entry name" value="TYPE II SECRETION SYSTEM PROTEIN F-RELATED"/>
    <property type="match status" value="1"/>
</dbReference>
<evidence type="ECO:0000313" key="9">
    <source>
        <dbReference type="EMBL" id="QDU40138.1"/>
    </source>
</evidence>
<keyword evidence="10" id="KW-1185">Reference proteome</keyword>
<dbReference type="InterPro" id="IPR003004">
    <property type="entry name" value="GspF/PilC"/>
</dbReference>
<evidence type="ECO:0000256" key="2">
    <source>
        <dbReference type="ARBA" id="ARBA00005745"/>
    </source>
</evidence>
<comment type="similarity">
    <text evidence="2">Belongs to the GSP F family.</text>
</comment>
<dbReference type="PRINTS" id="PR00812">
    <property type="entry name" value="BCTERIALGSPF"/>
</dbReference>
<feature type="transmembrane region" description="Helical" evidence="7">
    <location>
        <begin position="167"/>
        <end position="193"/>
    </location>
</feature>
<feature type="domain" description="Type II secretion system protein GspF" evidence="8">
    <location>
        <begin position="275"/>
        <end position="396"/>
    </location>
</feature>
<dbReference type="EMBL" id="CP036275">
    <property type="protein sequence ID" value="QDU40138.1"/>
    <property type="molecule type" value="Genomic_DNA"/>
</dbReference>
<keyword evidence="4 7" id="KW-0812">Transmembrane</keyword>
<dbReference type="PANTHER" id="PTHR30012">
    <property type="entry name" value="GENERAL SECRETION PATHWAY PROTEIN"/>
    <property type="match status" value="1"/>
</dbReference>
<evidence type="ECO:0000259" key="8">
    <source>
        <dbReference type="Pfam" id="PF00482"/>
    </source>
</evidence>
<accession>A0A517ZCC4</accession>
<keyword evidence="5 7" id="KW-1133">Transmembrane helix</keyword>
<evidence type="ECO:0000313" key="10">
    <source>
        <dbReference type="Proteomes" id="UP000320496"/>
    </source>
</evidence>
<feature type="transmembrane region" description="Helical" evidence="7">
    <location>
        <begin position="377"/>
        <end position="398"/>
    </location>
</feature>
<keyword evidence="6 7" id="KW-0472">Membrane</keyword>
<dbReference type="OrthoDB" id="249715at2"/>
<feature type="transmembrane region" description="Helical" evidence="7">
    <location>
        <begin position="224"/>
        <end position="244"/>
    </location>
</feature>
<keyword evidence="3" id="KW-1003">Cell membrane</keyword>
<feature type="domain" description="Type II secretion system protein GspF" evidence="8">
    <location>
        <begin position="74"/>
        <end position="194"/>
    </location>
</feature>